<dbReference type="InterPro" id="IPR043502">
    <property type="entry name" value="DNA/RNA_pol_sf"/>
</dbReference>
<evidence type="ECO:0000313" key="4">
    <source>
        <dbReference type="Proteomes" id="UP000644507"/>
    </source>
</evidence>
<reference evidence="3" key="1">
    <citation type="journal article" date="2014" name="Int. J. Syst. Evol. Microbiol.">
        <title>Complete genome sequence of Corynebacterium casei LMG S-19264T (=DSM 44701T), isolated from a smear-ripened cheese.</title>
        <authorList>
            <consortium name="US DOE Joint Genome Institute (JGI-PGF)"/>
            <person name="Walter F."/>
            <person name="Albersmeier A."/>
            <person name="Kalinowski J."/>
            <person name="Ruckert C."/>
        </authorList>
    </citation>
    <scope>NUCLEOTIDE SEQUENCE</scope>
    <source>
        <strain evidence="3">KCTC 12988</strain>
    </source>
</reference>
<comment type="caution">
    <text evidence="3">The sequence shown here is derived from an EMBL/GenBank/DDBJ whole genome shotgun (WGS) entry which is preliminary data.</text>
</comment>
<evidence type="ECO:0000256" key="1">
    <source>
        <dbReference type="ARBA" id="ARBA00022763"/>
    </source>
</evidence>
<feature type="domain" description="DNA polymerase Y-family little finger" evidence="2">
    <location>
        <begin position="231"/>
        <end position="305"/>
    </location>
</feature>
<sequence length="483" mass="54136">MFLALHLPALPLRAATWGLPDAWEHPLALSNGHDLAAKKSQLTCLNSAALQWGLFIGIPTPRALARCPTLQILEPKPENEILLRQELLHVARNLSPDLEVTRPDTLLLGWKKNTPPTLSALTSLPLQQAIAPTPDLAHLSVIAGSNFQNAPLPLLLATFLPPGPEHNDLAHTLASWGLRSINDFTTLPRPDLQERLGGQAAFLHDIATGRHHRLLTLYRPPKDYRQHLDLDYPLETLDSLLLLLRRFLHTLAARLQAHQRVPDGLFLTLHFEDHTHHLSTLRIPEPTTDQDQLLRIIETHLNGLTAPAPVIALTLDASVTRPSRSQHDLFQKALRDPNQFAHTLNQLSACLGRDALGVPQATDSFRPDCYQLLPPESLFDRSREKPGDTAAHALFTSTLPLRRLRPPLAVQVLTTPEKTPQVLLDGPYPGPLREVSGPFILQSTWWESAQRWTGHEWDVQLHRGPLSRLTHQPPHHWQIEGYY</sequence>
<dbReference type="SUPFAM" id="SSF56672">
    <property type="entry name" value="DNA/RNA polymerases"/>
    <property type="match status" value="1"/>
</dbReference>
<dbReference type="Proteomes" id="UP000644507">
    <property type="component" value="Unassembled WGS sequence"/>
</dbReference>
<keyword evidence="4" id="KW-1185">Reference proteome</keyword>
<dbReference type="PANTHER" id="PTHR35369">
    <property type="entry name" value="BLR3025 PROTEIN-RELATED"/>
    <property type="match status" value="1"/>
</dbReference>
<dbReference type="PANTHER" id="PTHR35369:SF2">
    <property type="entry name" value="BLR3025 PROTEIN"/>
    <property type="match status" value="1"/>
</dbReference>
<dbReference type="GO" id="GO:0003684">
    <property type="term" value="F:damaged DNA binding"/>
    <property type="evidence" value="ECO:0007669"/>
    <property type="project" value="InterPro"/>
</dbReference>
<organism evidence="3 4">
    <name type="scientific">Roseibacillus persicicus</name>
    <dbReference type="NCBI Taxonomy" id="454148"/>
    <lineage>
        <taxon>Bacteria</taxon>
        <taxon>Pseudomonadati</taxon>
        <taxon>Verrucomicrobiota</taxon>
        <taxon>Verrucomicrobiia</taxon>
        <taxon>Verrucomicrobiales</taxon>
        <taxon>Verrucomicrobiaceae</taxon>
        <taxon>Roseibacillus</taxon>
    </lineage>
</organism>
<dbReference type="InterPro" id="IPR050356">
    <property type="entry name" value="SulA_CellDiv_inhibitor"/>
</dbReference>
<keyword evidence="1" id="KW-0227">DNA damage</keyword>
<dbReference type="EMBL" id="BMXI01000010">
    <property type="protein sequence ID" value="GHC56667.1"/>
    <property type="molecule type" value="Genomic_DNA"/>
</dbReference>
<gene>
    <name evidence="3" type="ORF">GCM10007100_24310</name>
</gene>
<accession>A0A918WMC4</accession>
<proteinExistence type="predicted"/>
<protein>
    <recommendedName>
        <fullName evidence="2">DNA polymerase Y-family little finger domain-containing protein</fullName>
    </recommendedName>
</protein>
<dbReference type="InterPro" id="IPR017961">
    <property type="entry name" value="DNA_pol_Y-fam_little_finger"/>
</dbReference>
<name>A0A918WMC4_9BACT</name>
<dbReference type="AlphaFoldDB" id="A0A918WMC4"/>
<evidence type="ECO:0000259" key="2">
    <source>
        <dbReference type="Pfam" id="PF11799"/>
    </source>
</evidence>
<evidence type="ECO:0000313" key="3">
    <source>
        <dbReference type="EMBL" id="GHC56667.1"/>
    </source>
</evidence>
<dbReference type="GO" id="GO:0006281">
    <property type="term" value="P:DNA repair"/>
    <property type="evidence" value="ECO:0007669"/>
    <property type="project" value="InterPro"/>
</dbReference>
<dbReference type="RefSeq" id="WP_189570242.1">
    <property type="nucleotide sequence ID" value="NZ_BMXI01000010.1"/>
</dbReference>
<dbReference type="Pfam" id="PF11799">
    <property type="entry name" value="IMS_C"/>
    <property type="match status" value="1"/>
</dbReference>
<reference evidence="3" key="2">
    <citation type="submission" date="2020-09" db="EMBL/GenBank/DDBJ databases">
        <authorList>
            <person name="Sun Q."/>
            <person name="Kim S."/>
        </authorList>
    </citation>
    <scope>NUCLEOTIDE SEQUENCE</scope>
    <source>
        <strain evidence="3">KCTC 12988</strain>
    </source>
</reference>